<dbReference type="EMBL" id="QSEE01000002">
    <property type="protein sequence ID" value="RGZ50920.1"/>
    <property type="molecule type" value="Genomic_DNA"/>
</dbReference>
<dbReference type="Proteomes" id="UP000487221">
    <property type="component" value="Unassembled WGS sequence"/>
</dbReference>
<evidence type="ECO:0000313" key="10">
    <source>
        <dbReference type="Proteomes" id="UP000442334"/>
    </source>
</evidence>
<dbReference type="Gene3D" id="3.90.550.10">
    <property type="entry name" value="Spore Coat Polysaccharide Biosynthesis Protein SpsA, Chain A"/>
    <property type="match status" value="1"/>
</dbReference>
<protein>
    <submittedName>
        <fullName evidence="2">Glycosyl transferase 2</fullName>
    </submittedName>
    <submittedName>
        <fullName evidence="3">Glycosyltransferase</fullName>
    </submittedName>
</protein>
<proteinExistence type="predicted"/>
<keyword evidence="2" id="KW-0808">Transferase</keyword>
<sequence>MIAILLSAYNGADYIGKQIDSLLSQTYQDFTIYIRDDGSNDGTIGIIDSFVNKFPDKVKHVDRNGDNLGVGQSFMWLLEHAMADYYMYCDQDDVWLPEKVELTLKKIQEIDKTGHAEMPCCAFTDAIIVDGQLNHLYDSLWKSNYRNPEDAKDVYRYAVYRQAALGCTMIFNNGARRYALQNKQFPFRRGQHDRFVVYLCAAFGKVTYLDKPLIKYRQHGKNVTSYINKTQTRFSVVENILLSPKKVHSHLSDNFGRLKMLPINVSYAKIFVMLIQKWIFTSKWKK</sequence>
<evidence type="ECO:0000313" key="9">
    <source>
        <dbReference type="Proteomes" id="UP000284514"/>
    </source>
</evidence>
<dbReference type="Proteomes" id="UP000284514">
    <property type="component" value="Unassembled WGS sequence"/>
</dbReference>
<evidence type="ECO:0000259" key="1">
    <source>
        <dbReference type="Pfam" id="PF00535"/>
    </source>
</evidence>
<dbReference type="GO" id="GO:0016758">
    <property type="term" value="F:hexosyltransferase activity"/>
    <property type="evidence" value="ECO:0007669"/>
    <property type="project" value="UniProtKB-ARBA"/>
</dbReference>
<evidence type="ECO:0000313" key="4">
    <source>
        <dbReference type="EMBL" id="KAB4188029.1"/>
    </source>
</evidence>
<evidence type="ECO:0000313" key="8">
    <source>
        <dbReference type="Proteomes" id="UP000283684"/>
    </source>
</evidence>
<dbReference type="Proteomes" id="UP000095788">
    <property type="component" value="Unassembled WGS sequence"/>
</dbReference>
<dbReference type="EMBL" id="QSIF01000007">
    <property type="protein sequence ID" value="RHC74834.1"/>
    <property type="molecule type" value="Genomic_DNA"/>
</dbReference>
<reference evidence="8 9" key="2">
    <citation type="submission" date="2018-08" db="EMBL/GenBank/DDBJ databases">
        <title>A genome reference for cultivated species of the human gut microbiota.</title>
        <authorList>
            <person name="Zou Y."/>
            <person name="Xue W."/>
            <person name="Luo G."/>
        </authorList>
    </citation>
    <scope>NUCLEOTIDE SEQUENCE [LARGE SCALE GENOMIC DNA]</scope>
    <source>
        <strain evidence="6 9">AM34-25</strain>
        <strain evidence="5 8">AM50-4</strain>
    </source>
</reference>
<evidence type="ECO:0000313" key="3">
    <source>
        <dbReference type="EMBL" id="KAB4183302.1"/>
    </source>
</evidence>
<organism evidence="2 7">
    <name type="scientific">Bacteroides uniformis</name>
    <dbReference type="NCBI Taxonomy" id="820"/>
    <lineage>
        <taxon>Bacteria</taxon>
        <taxon>Pseudomonadati</taxon>
        <taxon>Bacteroidota</taxon>
        <taxon>Bacteroidia</taxon>
        <taxon>Bacteroidales</taxon>
        <taxon>Bacteroidaceae</taxon>
        <taxon>Bacteroides</taxon>
    </lineage>
</organism>
<dbReference type="InterPro" id="IPR001173">
    <property type="entry name" value="Glyco_trans_2-like"/>
</dbReference>
<evidence type="ECO:0000313" key="7">
    <source>
        <dbReference type="Proteomes" id="UP000095788"/>
    </source>
</evidence>
<dbReference type="EMBL" id="WCTY01000002">
    <property type="protein sequence ID" value="KAB4188029.1"/>
    <property type="molecule type" value="Genomic_DNA"/>
</dbReference>
<dbReference type="InterPro" id="IPR029044">
    <property type="entry name" value="Nucleotide-diphossugar_trans"/>
</dbReference>
<evidence type="ECO:0000313" key="6">
    <source>
        <dbReference type="EMBL" id="RHC74834.1"/>
    </source>
</evidence>
<gene>
    <name evidence="2" type="primary">spsA</name>
    <name evidence="6" type="ORF">DW831_06680</name>
    <name evidence="5" type="ORF">DW988_03695</name>
    <name evidence="2" type="ORF">ERS852554_00816</name>
    <name evidence="3" type="ORF">GAQ34_16050</name>
    <name evidence="4" type="ORF">GAQ44_01820</name>
</gene>
<dbReference type="AlphaFoldDB" id="A0A174NJH6"/>
<dbReference type="PANTHER" id="PTHR22916:SF3">
    <property type="entry name" value="UDP-GLCNAC:BETAGAL BETA-1,3-N-ACETYLGLUCOSAMINYLTRANSFERASE-LIKE PROTEIN 1"/>
    <property type="match status" value="1"/>
</dbReference>
<dbReference type="Proteomes" id="UP000442334">
    <property type="component" value="Unassembled WGS sequence"/>
</dbReference>
<dbReference type="EMBL" id="CZBF01000001">
    <property type="protein sequence ID" value="CUP46115.1"/>
    <property type="molecule type" value="Genomic_DNA"/>
</dbReference>
<dbReference type="SUPFAM" id="SSF53448">
    <property type="entry name" value="Nucleotide-diphospho-sugar transferases"/>
    <property type="match status" value="1"/>
</dbReference>
<evidence type="ECO:0000313" key="11">
    <source>
        <dbReference type="Proteomes" id="UP000487221"/>
    </source>
</evidence>
<feature type="domain" description="Glycosyltransferase 2-like" evidence="1">
    <location>
        <begin position="4"/>
        <end position="112"/>
    </location>
</feature>
<accession>A0A174NJH6</accession>
<reference evidence="2 7" key="1">
    <citation type="submission" date="2015-09" db="EMBL/GenBank/DDBJ databases">
        <authorList>
            <consortium name="Pathogen Informatics"/>
        </authorList>
    </citation>
    <scope>NUCLEOTIDE SEQUENCE [LARGE SCALE GENOMIC DNA]</scope>
    <source>
        <strain evidence="2 7">2789STDY5834942</strain>
    </source>
</reference>
<name>A0A174NJH6_BACUN</name>
<dbReference type="RefSeq" id="WP_057281227.1">
    <property type="nucleotide sequence ID" value="NZ_CP072220.1"/>
</dbReference>
<dbReference type="PANTHER" id="PTHR22916">
    <property type="entry name" value="GLYCOSYLTRANSFERASE"/>
    <property type="match status" value="1"/>
</dbReference>
<dbReference type="Proteomes" id="UP000283684">
    <property type="component" value="Unassembled WGS sequence"/>
</dbReference>
<evidence type="ECO:0000313" key="5">
    <source>
        <dbReference type="EMBL" id="RGZ50920.1"/>
    </source>
</evidence>
<evidence type="ECO:0000313" key="2">
    <source>
        <dbReference type="EMBL" id="CUP46115.1"/>
    </source>
</evidence>
<dbReference type="Pfam" id="PF00535">
    <property type="entry name" value="Glycos_transf_2"/>
    <property type="match status" value="1"/>
</dbReference>
<reference evidence="10 11" key="3">
    <citation type="journal article" date="2019" name="Nat. Med.">
        <title>A library of human gut bacterial isolates paired with longitudinal multiomics data enables mechanistic microbiome research.</title>
        <authorList>
            <person name="Poyet M."/>
            <person name="Groussin M."/>
            <person name="Gibbons S.M."/>
            <person name="Avila-Pacheco J."/>
            <person name="Jiang X."/>
            <person name="Kearney S.M."/>
            <person name="Perrotta A.R."/>
            <person name="Berdy B."/>
            <person name="Zhao S."/>
            <person name="Lieberman T.D."/>
            <person name="Swanson P.K."/>
            <person name="Smith M."/>
            <person name="Roesemann S."/>
            <person name="Alexander J.E."/>
            <person name="Rich S.A."/>
            <person name="Livny J."/>
            <person name="Vlamakis H."/>
            <person name="Clish C."/>
            <person name="Bullock K."/>
            <person name="Deik A."/>
            <person name="Scott J."/>
            <person name="Pierce K.A."/>
            <person name="Xavier R.J."/>
            <person name="Alm E.J."/>
        </authorList>
    </citation>
    <scope>NUCLEOTIDE SEQUENCE [LARGE SCALE GENOMIC DNA]</scope>
    <source>
        <strain evidence="4 11">BIOML-A19</strain>
        <strain evidence="3 10">BIOML-A21</strain>
    </source>
</reference>
<dbReference type="EMBL" id="WCUA01000020">
    <property type="protein sequence ID" value="KAB4183302.1"/>
    <property type="molecule type" value="Genomic_DNA"/>
</dbReference>